<reference evidence="4 5" key="1">
    <citation type="submission" date="2020-02" db="EMBL/GenBank/DDBJ databases">
        <title>Genome sequences of Thiorhodococcus mannitoliphagus and Thiorhodococcus minor, purple sulfur photosynthetic bacteria in the gammaproteobacterial family, Chromatiaceae.</title>
        <authorList>
            <person name="Aviles F.A."/>
            <person name="Meyer T.E."/>
            <person name="Kyndt J.A."/>
        </authorList>
    </citation>
    <scope>NUCLEOTIDE SEQUENCE [LARGE SCALE GENOMIC DNA]</scope>
    <source>
        <strain evidence="4 5">DSM 11518</strain>
    </source>
</reference>
<dbReference type="CDD" id="cd02968">
    <property type="entry name" value="SCO"/>
    <property type="match status" value="1"/>
</dbReference>
<feature type="disulfide bond" description="Redox-active" evidence="3">
    <location>
        <begin position="26"/>
        <end position="30"/>
    </location>
</feature>
<sequence>ILGSRRTITQAGVTPARTRGLARPHCPDICPTTLAVVAAAMRALADQAEQVQPIFVSLDPDRDTPERLGDYVRYFHPEMIGLTGSAEALAETADRYKVRYAFVGKGEREHYSLDHTASVYVIDRQGQLARIIPYGLPPEVIVDAVRAQLSADEGAQTAPGAGS</sequence>
<dbReference type="SUPFAM" id="SSF52833">
    <property type="entry name" value="Thioredoxin-like"/>
    <property type="match status" value="1"/>
</dbReference>
<proteinExistence type="inferred from homology"/>
<dbReference type="RefSeq" id="WP_164454903.1">
    <property type="nucleotide sequence ID" value="NZ_JAAIJQ010000082.1"/>
</dbReference>
<comment type="similarity">
    <text evidence="1">Belongs to the SCO1/2 family.</text>
</comment>
<evidence type="ECO:0000256" key="3">
    <source>
        <dbReference type="PIRSR" id="PIRSR603782-2"/>
    </source>
</evidence>
<dbReference type="Pfam" id="PF02630">
    <property type="entry name" value="SCO1-SenC"/>
    <property type="match status" value="1"/>
</dbReference>
<feature type="binding site" evidence="2">
    <location>
        <position position="115"/>
    </location>
    <ligand>
        <name>Cu cation</name>
        <dbReference type="ChEBI" id="CHEBI:23378"/>
    </ligand>
</feature>
<dbReference type="AlphaFoldDB" id="A0A6M0K4U2"/>
<dbReference type="Gene3D" id="3.40.30.10">
    <property type="entry name" value="Glutaredoxin"/>
    <property type="match status" value="1"/>
</dbReference>
<keyword evidence="2" id="KW-0186">Copper</keyword>
<keyword evidence="2" id="KW-0479">Metal-binding</keyword>
<evidence type="ECO:0000256" key="1">
    <source>
        <dbReference type="ARBA" id="ARBA00010996"/>
    </source>
</evidence>
<accession>A0A6M0K4U2</accession>
<dbReference type="GO" id="GO:0046872">
    <property type="term" value="F:metal ion binding"/>
    <property type="evidence" value="ECO:0007669"/>
    <property type="project" value="UniProtKB-KW"/>
</dbReference>
<name>A0A6M0K4U2_9GAMM</name>
<organism evidence="4 5">
    <name type="scientific">Thiorhodococcus minor</name>
    <dbReference type="NCBI Taxonomy" id="57489"/>
    <lineage>
        <taxon>Bacteria</taxon>
        <taxon>Pseudomonadati</taxon>
        <taxon>Pseudomonadota</taxon>
        <taxon>Gammaproteobacteria</taxon>
        <taxon>Chromatiales</taxon>
        <taxon>Chromatiaceae</taxon>
        <taxon>Thiorhodococcus</taxon>
    </lineage>
</organism>
<dbReference type="EMBL" id="JAAIJQ010000082">
    <property type="protein sequence ID" value="NEV64301.1"/>
    <property type="molecule type" value="Genomic_DNA"/>
</dbReference>
<evidence type="ECO:0000256" key="2">
    <source>
        <dbReference type="PIRSR" id="PIRSR603782-1"/>
    </source>
</evidence>
<comment type="caution">
    <text evidence="4">The sequence shown here is derived from an EMBL/GenBank/DDBJ whole genome shotgun (WGS) entry which is preliminary data.</text>
</comment>
<dbReference type="InterPro" id="IPR003782">
    <property type="entry name" value="SCO1/SenC"/>
</dbReference>
<feature type="binding site" evidence="2">
    <location>
        <position position="26"/>
    </location>
    <ligand>
        <name>Cu cation</name>
        <dbReference type="ChEBI" id="CHEBI:23378"/>
    </ligand>
</feature>
<dbReference type="PANTHER" id="PTHR12151">
    <property type="entry name" value="ELECTRON TRANSPORT PROTIN SCO1/SENC FAMILY MEMBER"/>
    <property type="match status" value="1"/>
</dbReference>
<evidence type="ECO:0000313" key="4">
    <source>
        <dbReference type="EMBL" id="NEV64301.1"/>
    </source>
</evidence>
<protein>
    <submittedName>
        <fullName evidence="4">SCO family protein</fullName>
    </submittedName>
</protein>
<dbReference type="PANTHER" id="PTHR12151:SF25">
    <property type="entry name" value="LINALOOL DEHYDRATASE_ISOMERASE DOMAIN-CONTAINING PROTEIN"/>
    <property type="match status" value="1"/>
</dbReference>
<keyword evidence="5" id="KW-1185">Reference proteome</keyword>
<feature type="non-terminal residue" evidence="4">
    <location>
        <position position="1"/>
    </location>
</feature>
<gene>
    <name evidence="4" type="ORF">G3446_20840</name>
</gene>
<feature type="binding site" evidence="2">
    <location>
        <position position="30"/>
    </location>
    <ligand>
        <name>Cu cation</name>
        <dbReference type="ChEBI" id="CHEBI:23378"/>
    </ligand>
</feature>
<keyword evidence="3" id="KW-1015">Disulfide bond</keyword>
<evidence type="ECO:0000313" key="5">
    <source>
        <dbReference type="Proteomes" id="UP000483379"/>
    </source>
</evidence>
<dbReference type="InterPro" id="IPR036249">
    <property type="entry name" value="Thioredoxin-like_sf"/>
</dbReference>
<dbReference type="Proteomes" id="UP000483379">
    <property type="component" value="Unassembled WGS sequence"/>
</dbReference>